<name>A0A418SH15_9RHOB</name>
<proteinExistence type="predicted"/>
<dbReference type="Pfam" id="PF05494">
    <property type="entry name" value="MlaC"/>
    <property type="match status" value="1"/>
</dbReference>
<accession>A0A418SH15</accession>
<dbReference type="AlphaFoldDB" id="A0A418SH15"/>
<evidence type="ECO:0000313" key="2">
    <source>
        <dbReference type="Proteomes" id="UP000283786"/>
    </source>
</evidence>
<sequence length="213" mass="22710">MIPMVRPMTILTRNNPNRRGFLAAGAAALAASALLPGAARALTGSQAEQLVTSAVDRINTVISSGKSESAMIADFQQILNQYADVNIIARSCLGASARTASAAEMAAYTKAFSGYLARKYGKRFREFIGGEITVKGSRQVKTWYEVSSTADLSGQSPFEVRFLVSDGSGKPLFFDLFIEGISLRLTERDEIGAMLDQNRGSMAGLTAALQKAG</sequence>
<dbReference type="InterPro" id="IPR008869">
    <property type="entry name" value="MlaC/ttg2D"/>
</dbReference>
<dbReference type="KEGG" id="palw:PSAL_030660"/>
<keyword evidence="2" id="KW-1185">Reference proteome</keyword>
<dbReference type="PROSITE" id="PS51318">
    <property type="entry name" value="TAT"/>
    <property type="match status" value="1"/>
</dbReference>
<organism evidence="1 2">
    <name type="scientific">Pseudooceanicola algae</name>
    <dbReference type="NCBI Taxonomy" id="1537215"/>
    <lineage>
        <taxon>Bacteria</taxon>
        <taxon>Pseudomonadati</taxon>
        <taxon>Pseudomonadota</taxon>
        <taxon>Alphaproteobacteria</taxon>
        <taxon>Rhodobacterales</taxon>
        <taxon>Paracoccaceae</taxon>
        <taxon>Pseudooceanicola</taxon>
    </lineage>
</organism>
<dbReference type="EMBL" id="CP060436">
    <property type="protein sequence ID" value="QPM91811.1"/>
    <property type="molecule type" value="Genomic_DNA"/>
</dbReference>
<dbReference type="InterPro" id="IPR006311">
    <property type="entry name" value="TAT_signal"/>
</dbReference>
<dbReference type="InterPro" id="IPR042245">
    <property type="entry name" value="Tgt2/MlaC_sf"/>
</dbReference>
<evidence type="ECO:0000313" key="1">
    <source>
        <dbReference type="EMBL" id="QPM91811.1"/>
    </source>
</evidence>
<reference evidence="1 2" key="1">
    <citation type="submission" date="2020-08" db="EMBL/GenBank/DDBJ databases">
        <title>Genome sequence of Rhodobacteraceae bacterium Lw-13e.</title>
        <authorList>
            <person name="Poehlein A."/>
            <person name="Wolter L."/>
            <person name="Daniel R."/>
            <person name="Brinkhoff T."/>
        </authorList>
    </citation>
    <scope>NUCLEOTIDE SEQUENCE [LARGE SCALE GENOMIC DNA]</scope>
    <source>
        <strain evidence="1 2">Lw-13e</strain>
    </source>
</reference>
<gene>
    <name evidence="1" type="ORF">PSAL_030660</name>
</gene>
<protein>
    <submittedName>
        <fullName evidence="1">Uncharacterized protein</fullName>
    </submittedName>
</protein>
<dbReference type="Proteomes" id="UP000283786">
    <property type="component" value="Chromosome"/>
</dbReference>
<dbReference type="Gene3D" id="3.10.450.710">
    <property type="entry name" value="Tgt2/MlaC"/>
    <property type="match status" value="1"/>
</dbReference>
<dbReference type="PANTHER" id="PTHR36573:SF1">
    <property type="entry name" value="INTERMEMBRANE PHOSPHOLIPID TRANSPORT SYSTEM BINDING PROTEIN MLAC"/>
    <property type="match status" value="1"/>
</dbReference>
<dbReference type="PANTHER" id="PTHR36573">
    <property type="entry name" value="INTERMEMBRANE PHOSPHOLIPID TRANSPORT SYSTEM BINDING PROTEIN MLAC"/>
    <property type="match status" value="1"/>
</dbReference>